<dbReference type="SUPFAM" id="SSF51569">
    <property type="entry name" value="Aldolase"/>
    <property type="match status" value="1"/>
</dbReference>
<dbReference type="InterPro" id="IPR002915">
    <property type="entry name" value="DeoC/FbaB/LacD_aldolase"/>
</dbReference>
<gene>
    <name evidence="4" type="primary">deoC</name>
    <name evidence="4" type="ORF">H8693_04000</name>
</gene>
<evidence type="ECO:0000256" key="2">
    <source>
        <dbReference type="ARBA" id="ARBA00023270"/>
    </source>
</evidence>
<reference evidence="4" key="1">
    <citation type="submission" date="2020-08" db="EMBL/GenBank/DDBJ databases">
        <title>Genome public.</title>
        <authorList>
            <person name="Liu C."/>
            <person name="Sun Q."/>
        </authorList>
    </citation>
    <scope>NUCLEOTIDE SEQUENCE</scope>
    <source>
        <strain evidence="4">NSJ-63</strain>
    </source>
</reference>
<comment type="caution">
    <text evidence="4">The sequence shown here is derived from an EMBL/GenBank/DDBJ whole genome shotgun (WGS) entry which is preliminary data.</text>
</comment>
<keyword evidence="4" id="KW-0456">Lyase</keyword>
<dbReference type="GO" id="GO:0004139">
    <property type="term" value="F:deoxyribose-phosphate aldolase activity"/>
    <property type="evidence" value="ECO:0007669"/>
    <property type="project" value="UniProtKB-UniRule"/>
</dbReference>
<accession>A0A926DIW2</accession>
<protein>
    <recommendedName>
        <fullName evidence="3">Deoxyribose-phosphate aldolase</fullName>
        <ecNumber evidence="3">4.1.2.4</ecNumber>
    </recommendedName>
</protein>
<dbReference type="InterPro" id="IPR013785">
    <property type="entry name" value="Aldolase_TIM"/>
</dbReference>
<dbReference type="AlphaFoldDB" id="A0A926DIW2"/>
<evidence type="ECO:0000256" key="1">
    <source>
        <dbReference type="ARBA" id="ARBA00022490"/>
    </source>
</evidence>
<dbReference type="NCBIfam" id="TIGR00126">
    <property type="entry name" value="deoC"/>
    <property type="match status" value="1"/>
</dbReference>
<dbReference type="GO" id="GO:0005737">
    <property type="term" value="C:cytoplasm"/>
    <property type="evidence" value="ECO:0007669"/>
    <property type="project" value="InterPro"/>
</dbReference>
<dbReference type="PANTHER" id="PTHR10889">
    <property type="entry name" value="DEOXYRIBOSE-PHOSPHATE ALDOLASE"/>
    <property type="match status" value="1"/>
</dbReference>
<keyword evidence="1" id="KW-0963">Cytoplasm</keyword>
<keyword evidence="2" id="KW-0704">Schiff base</keyword>
<dbReference type="EMBL" id="JACRSS010000001">
    <property type="protein sequence ID" value="MBC8538094.1"/>
    <property type="molecule type" value="Genomic_DNA"/>
</dbReference>
<dbReference type="SMART" id="SM01133">
    <property type="entry name" value="DeoC"/>
    <property type="match status" value="1"/>
</dbReference>
<evidence type="ECO:0000256" key="3">
    <source>
        <dbReference type="NCBIfam" id="TIGR00126"/>
    </source>
</evidence>
<dbReference type="GO" id="GO:0016052">
    <property type="term" value="P:carbohydrate catabolic process"/>
    <property type="evidence" value="ECO:0007669"/>
    <property type="project" value="TreeGrafter"/>
</dbReference>
<dbReference type="EC" id="4.1.2.4" evidence="3"/>
<dbReference type="Proteomes" id="UP000617951">
    <property type="component" value="Unassembled WGS sequence"/>
</dbReference>
<dbReference type="PANTHER" id="PTHR10889:SF1">
    <property type="entry name" value="DEOXYRIBOSE-PHOSPHATE ALDOLASE"/>
    <property type="match status" value="1"/>
</dbReference>
<dbReference type="RefSeq" id="WP_178621486.1">
    <property type="nucleotide sequence ID" value="NZ_JACRSS010000001.1"/>
</dbReference>
<dbReference type="GO" id="GO:0009264">
    <property type="term" value="P:deoxyribonucleotide catabolic process"/>
    <property type="evidence" value="ECO:0007669"/>
    <property type="project" value="UniProtKB-UniRule"/>
</dbReference>
<evidence type="ECO:0000313" key="4">
    <source>
        <dbReference type="EMBL" id="MBC8538094.1"/>
    </source>
</evidence>
<dbReference type="InterPro" id="IPR011343">
    <property type="entry name" value="DeoC"/>
</dbReference>
<proteinExistence type="predicted"/>
<dbReference type="PIRSF" id="PIRSF001357">
    <property type="entry name" value="DeoC"/>
    <property type="match status" value="1"/>
</dbReference>
<evidence type="ECO:0000313" key="5">
    <source>
        <dbReference type="Proteomes" id="UP000617951"/>
    </source>
</evidence>
<name>A0A926DIW2_9FIRM</name>
<dbReference type="Gene3D" id="3.20.20.70">
    <property type="entry name" value="Aldolase class I"/>
    <property type="match status" value="1"/>
</dbReference>
<organism evidence="4 5">
    <name type="scientific">Guopingia tenuis</name>
    <dbReference type="NCBI Taxonomy" id="2763656"/>
    <lineage>
        <taxon>Bacteria</taxon>
        <taxon>Bacillati</taxon>
        <taxon>Bacillota</taxon>
        <taxon>Clostridia</taxon>
        <taxon>Christensenellales</taxon>
        <taxon>Christensenellaceae</taxon>
        <taxon>Guopingia</taxon>
    </lineage>
</organism>
<keyword evidence="5" id="KW-1185">Reference proteome</keyword>
<sequence>MSKRTPKEIADHLEVVAINHQASFADMPKMVDACKKYDFKICYGLKCFYPYLIEQLKGYKTMVGGSMVLFGTGVDPTEVKIFSGKYNMNLGVDEIDMNMNLGWLRSGMDDLVLKELEEIRKVITVPLKVIIESPTLTEDELKRACQLVAAAKMDYVKTGTGFFGPATIPMVENMLKYVEGTNCKVKCSGGVKGAAMVEELLDMGVERIGMGYQKAIDVMHELGCD</sequence>